<dbReference type="EMBL" id="JAUQYP010000001">
    <property type="protein sequence ID" value="MDO8108068.1"/>
    <property type="molecule type" value="Genomic_DNA"/>
</dbReference>
<dbReference type="RefSeq" id="WP_304601656.1">
    <property type="nucleotide sequence ID" value="NZ_JAUQYP010000001.1"/>
</dbReference>
<reference evidence="1 2" key="1">
    <citation type="submission" date="2023-07" db="EMBL/GenBank/DDBJ databases">
        <title>Description of novel actinomycetes strains, isolated from tidal flat sediment.</title>
        <authorList>
            <person name="Lu C."/>
        </authorList>
    </citation>
    <scope>NUCLEOTIDE SEQUENCE [LARGE SCALE GENOMIC DNA]</scope>
    <source>
        <strain evidence="1 2">SYSU T00b441</strain>
    </source>
</reference>
<gene>
    <name evidence="1" type="ORF">Q6348_12765</name>
</gene>
<sequence length="85" mass="9021">MRSKAAFLAGGLIGYVLGTRAGREQFDRITASAKRVWDDPRVQEKVADVGQRASSFVQDVAPEVTEKIGDAVRQSGSAARGNGSV</sequence>
<dbReference type="Proteomes" id="UP001232536">
    <property type="component" value="Unassembled WGS sequence"/>
</dbReference>
<evidence type="ECO:0000313" key="2">
    <source>
        <dbReference type="Proteomes" id="UP001232536"/>
    </source>
</evidence>
<evidence type="ECO:0000313" key="1">
    <source>
        <dbReference type="EMBL" id="MDO8108068.1"/>
    </source>
</evidence>
<comment type="caution">
    <text evidence="1">The sequence shown here is derived from an EMBL/GenBank/DDBJ whole genome shotgun (WGS) entry which is preliminary data.</text>
</comment>
<name>A0ABT9DCZ2_9CELL</name>
<proteinExistence type="predicted"/>
<accession>A0ABT9DCZ2</accession>
<organism evidence="1 2">
    <name type="scientific">Actinotalea lenta</name>
    <dbReference type="NCBI Taxonomy" id="3064654"/>
    <lineage>
        <taxon>Bacteria</taxon>
        <taxon>Bacillati</taxon>
        <taxon>Actinomycetota</taxon>
        <taxon>Actinomycetes</taxon>
        <taxon>Micrococcales</taxon>
        <taxon>Cellulomonadaceae</taxon>
        <taxon>Actinotalea</taxon>
    </lineage>
</organism>
<protein>
    <submittedName>
        <fullName evidence="1">YtxH domain-containing protein</fullName>
    </submittedName>
</protein>
<keyword evidence="2" id="KW-1185">Reference proteome</keyword>